<dbReference type="PANTHER" id="PTHR33933">
    <property type="entry name" value="NUCLEOTIDYLTRANSFERASE"/>
    <property type="match status" value="1"/>
</dbReference>
<dbReference type="KEGG" id="msub:BK009_02090"/>
<dbReference type="PANTHER" id="PTHR33933:SF3">
    <property type="entry name" value="PROTEIN ADENYLYLTRANSFERASE MJ0604-RELATED"/>
    <property type="match status" value="1"/>
</dbReference>
<protein>
    <recommendedName>
        <fullName evidence="1">protein adenylyltransferase</fullName>
        <ecNumber evidence="1">2.7.7.108</ecNumber>
    </recommendedName>
</protein>
<evidence type="ECO:0000313" key="6">
    <source>
        <dbReference type="Proteomes" id="UP000232631"/>
    </source>
</evidence>
<dbReference type="GeneID" id="35125234"/>
<dbReference type="Pfam" id="PF18765">
    <property type="entry name" value="Polbeta"/>
    <property type="match status" value="1"/>
</dbReference>
<evidence type="ECO:0000256" key="1">
    <source>
        <dbReference type="ARBA" id="ARBA00034531"/>
    </source>
</evidence>
<dbReference type="GO" id="GO:0070733">
    <property type="term" value="F:AMPylase activity"/>
    <property type="evidence" value="ECO:0007669"/>
    <property type="project" value="UniProtKB-EC"/>
</dbReference>
<dbReference type="InterPro" id="IPR043519">
    <property type="entry name" value="NT_sf"/>
</dbReference>
<organism evidence="5 6">
    <name type="scientific">Methanobacterium subterraneum</name>
    <dbReference type="NCBI Taxonomy" id="59277"/>
    <lineage>
        <taxon>Archaea</taxon>
        <taxon>Methanobacteriati</taxon>
        <taxon>Methanobacteriota</taxon>
        <taxon>Methanomada group</taxon>
        <taxon>Methanobacteria</taxon>
        <taxon>Methanobacteriales</taxon>
        <taxon>Methanobacteriaceae</taxon>
        <taxon>Methanobacterium</taxon>
    </lineage>
</organism>
<keyword evidence="6" id="KW-1185">Reference proteome</keyword>
<dbReference type="EMBL" id="CP017768">
    <property type="protein sequence ID" value="AUB59573.1"/>
    <property type="molecule type" value="Genomic_DNA"/>
</dbReference>
<proteinExistence type="predicted"/>
<dbReference type="CDD" id="cd05403">
    <property type="entry name" value="NT_KNTase_like"/>
    <property type="match status" value="1"/>
</dbReference>
<comment type="catalytic activity">
    <reaction evidence="3">
        <text>L-tyrosyl-[protein] + ATP = O-(5'-adenylyl)-L-tyrosyl-[protein] + diphosphate</text>
        <dbReference type="Rhea" id="RHEA:54288"/>
        <dbReference type="Rhea" id="RHEA-COMP:10136"/>
        <dbReference type="Rhea" id="RHEA-COMP:13846"/>
        <dbReference type="ChEBI" id="CHEBI:30616"/>
        <dbReference type="ChEBI" id="CHEBI:33019"/>
        <dbReference type="ChEBI" id="CHEBI:46858"/>
        <dbReference type="ChEBI" id="CHEBI:83624"/>
        <dbReference type="EC" id="2.7.7.108"/>
    </reaction>
</comment>
<evidence type="ECO:0000256" key="2">
    <source>
        <dbReference type="ARBA" id="ARBA00047518"/>
    </source>
</evidence>
<sequence length="100" mass="11350">MNKRKIAEKFSKSLDYPGIERVILFGSVARREDKEDSDIDLLIISANKIEAKNEVMRKVTDVLLETGIYVSAKVISPDEFERLQNTHFISQVKKEGVPIG</sequence>
<evidence type="ECO:0000313" key="5">
    <source>
        <dbReference type="EMBL" id="AUB59573.1"/>
    </source>
</evidence>
<dbReference type="SUPFAM" id="SSF81301">
    <property type="entry name" value="Nucleotidyltransferase"/>
    <property type="match status" value="1"/>
</dbReference>
<name>A0A2H4VN90_9EURY</name>
<gene>
    <name evidence="5" type="ORF">BK009_02090</name>
</gene>
<dbReference type="RefSeq" id="WP_100908878.1">
    <property type="nucleotide sequence ID" value="NZ_CP017768.1"/>
</dbReference>
<dbReference type="InterPro" id="IPR041633">
    <property type="entry name" value="Polbeta"/>
</dbReference>
<dbReference type="Proteomes" id="UP000232631">
    <property type="component" value="Chromosome"/>
</dbReference>
<feature type="domain" description="Polymerase beta nucleotidyltransferase" evidence="4">
    <location>
        <begin position="15"/>
        <end position="64"/>
    </location>
</feature>
<evidence type="ECO:0000259" key="4">
    <source>
        <dbReference type="Pfam" id="PF18765"/>
    </source>
</evidence>
<dbReference type="EC" id="2.7.7.108" evidence="1"/>
<comment type="catalytic activity">
    <reaction evidence="2">
        <text>O-(5'-adenylyl)-L-tyrosyl-[protein] + ATP = O-[5'-(adenylyl-(5'-&gt;3')-adenylyl)]-L-tyrosyl-[protein] + diphosphate</text>
        <dbReference type="Rhea" id="RHEA:66528"/>
        <dbReference type="Rhea" id="RHEA-COMP:13846"/>
        <dbReference type="Rhea" id="RHEA-COMP:17046"/>
        <dbReference type="ChEBI" id="CHEBI:30616"/>
        <dbReference type="ChEBI" id="CHEBI:33019"/>
        <dbReference type="ChEBI" id="CHEBI:83624"/>
        <dbReference type="ChEBI" id="CHEBI:167160"/>
    </reaction>
</comment>
<reference evidence="5 6" key="1">
    <citation type="submission" date="2016-10" db="EMBL/GenBank/DDBJ databases">
        <title>Comparative genomics between deep and shallow subseafloor isolates.</title>
        <authorList>
            <person name="Ishii S."/>
            <person name="Miller J.R."/>
            <person name="Sutton G."/>
            <person name="Suzuki S."/>
            <person name="Methe B."/>
            <person name="Inagaki F."/>
            <person name="Imachi H."/>
        </authorList>
    </citation>
    <scope>NUCLEOTIDE SEQUENCE [LARGE SCALE GENOMIC DNA]</scope>
    <source>
        <strain evidence="5 6">A8p</strain>
    </source>
</reference>
<dbReference type="InterPro" id="IPR052548">
    <property type="entry name" value="Type_VII_TA_antitoxin"/>
</dbReference>
<evidence type="ECO:0000256" key="3">
    <source>
        <dbReference type="ARBA" id="ARBA00048696"/>
    </source>
</evidence>
<accession>A0A2H4VN90</accession>
<dbReference type="AlphaFoldDB" id="A0A2H4VN90"/>
<dbReference type="Gene3D" id="3.30.460.10">
    <property type="entry name" value="Beta Polymerase, domain 2"/>
    <property type="match status" value="1"/>
</dbReference>